<protein>
    <submittedName>
        <fullName evidence="3">Mob1/phocein</fullName>
    </submittedName>
</protein>
<evidence type="ECO:0000313" key="3">
    <source>
        <dbReference type="EMBL" id="KAF2722671.1"/>
    </source>
</evidence>
<dbReference type="AlphaFoldDB" id="A0A9P4URJ7"/>
<reference evidence="3" key="1">
    <citation type="journal article" date="2020" name="Stud. Mycol.">
        <title>101 Dothideomycetes genomes: a test case for predicting lifestyles and emergence of pathogens.</title>
        <authorList>
            <person name="Haridas S."/>
            <person name="Albert R."/>
            <person name="Binder M."/>
            <person name="Bloem J."/>
            <person name="Labutti K."/>
            <person name="Salamov A."/>
            <person name="Andreopoulos B."/>
            <person name="Baker S."/>
            <person name="Barry K."/>
            <person name="Bills G."/>
            <person name="Bluhm B."/>
            <person name="Cannon C."/>
            <person name="Castanera R."/>
            <person name="Culley D."/>
            <person name="Daum C."/>
            <person name="Ezra D."/>
            <person name="Gonzalez J."/>
            <person name="Henrissat B."/>
            <person name="Kuo A."/>
            <person name="Liang C."/>
            <person name="Lipzen A."/>
            <person name="Lutzoni F."/>
            <person name="Magnuson J."/>
            <person name="Mondo S."/>
            <person name="Nolan M."/>
            <person name="Ohm R."/>
            <person name="Pangilinan J."/>
            <person name="Park H.-J."/>
            <person name="Ramirez L."/>
            <person name="Alfaro M."/>
            <person name="Sun H."/>
            <person name="Tritt A."/>
            <person name="Yoshinaga Y."/>
            <person name="Zwiers L.-H."/>
            <person name="Turgeon B."/>
            <person name="Goodwin S."/>
            <person name="Spatafora J."/>
            <person name="Crous P."/>
            <person name="Grigoriev I."/>
        </authorList>
    </citation>
    <scope>NUCLEOTIDE SEQUENCE</scope>
    <source>
        <strain evidence="3">CBS 116435</strain>
    </source>
</reference>
<dbReference type="SMART" id="SM01388">
    <property type="entry name" value="Mob1_phocein"/>
    <property type="match status" value="1"/>
</dbReference>
<keyword evidence="4" id="KW-1185">Reference proteome</keyword>
<dbReference type="Proteomes" id="UP000799441">
    <property type="component" value="Unassembled WGS sequence"/>
</dbReference>
<evidence type="ECO:0000256" key="1">
    <source>
        <dbReference type="PIRSR" id="PIRSR605301-1"/>
    </source>
</evidence>
<dbReference type="EMBL" id="MU003781">
    <property type="protein sequence ID" value="KAF2722671.1"/>
    <property type="molecule type" value="Genomic_DNA"/>
</dbReference>
<gene>
    <name evidence="3" type="ORF">K431DRAFT_283809</name>
</gene>
<feature type="compositionally biased region" description="Polar residues" evidence="2">
    <location>
        <begin position="16"/>
        <end position="33"/>
    </location>
</feature>
<comment type="caution">
    <text evidence="3">The sequence shown here is derived from an EMBL/GenBank/DDBJ whole genome shotgun (WGS) entry which is preliminary data.</text>
</comment>
<feature type="region of interest" description="Disordered" evidence="2">
    <location>
        <begin position="1"/>
        <end position="76"/>
    </location>
</feature>
<feature type="binding site" evidence="1">
    <location>
        <position position="143"/>
    </location>
    <ligand>
        <name>Zn(2+)</name>
        <dbReference type="ChEBI" id="CHEBI:29105"/>
    </ligand>
</feature>
<dbReference type="PANTHER" id="PTHR22599">
    <property type="entry name" value="MPS ONE BINDER KINASE ACTIVATOR-LIKE MOB"/>
    <property type="match status" value="1"/>
</dbReference>
<accession>A0A9P4URJ7</accession>
<dbReference type="InterPro" id="IPR036703">
    <property type="entry name" value="MOB_kinase_act_sf"/>
</dbReference>
<feature type="compositionally biased region" description="Basic and acidic residues" evidence="2">
    <location>
        <begin position="67"/>
        <end position="76"/>
    </location>
</feature>
<dbReference type="InterPro" id="IPR005301">
    <property type="entry name" value="MOB_kinase_act_fam"/>
</dbReference>
<feature type="binding site" evidence="1">
    <location>
        <position position="245"/>
    </location>
    <ligand>
        <name>Zn(2+)</name>
        <dbReference type="ChEBI" id="CHEBI:29105"/>
    </ligand>
</feature>
<dbReference type="Gene3D" id="1.20.140.30">
    <property type="entry name" value="MOB kinase activator"/>
    <property type="match status" value="1"/>
</dbReference>
<evidence type="ECO:0000256" key="2">
    <source>
        <dbReference type="SAM" id="MobiDB-lite"/>
    </source>
</evidence>
<dbReference type="Pfam" id="PF03637">
    <property type="entry name" value="Mob1_phocein"/>
    <property type="match status" value="1"/>
</dbReference>
<keyword evidence="1" id="KW-0479">Metal-binding</keyword>
<feature type="binding site" evidence="1">
    <location>
        <position position="240"/>
    </location>
    <ligand>
        <name>Zn(2+)</name>
        <dbReference type="ChEBI" id="CHEBI:29105"/>
    </ligand>
</feature>
<feature type="binding site" evidence="1">
    <location>
        <position position="138"/>
    </location>
    <ligand>
        <name>Zn(2+)</name>
        <dbReference type="ChEBI" id="CHEBI:29105"/>
    </ligand>
</feature>
<feature type="compositionally biased region" description="Low complexity" evidence="2">
    <location>
        <begin position="53"/>
        <end position="62"/>
    </location>
</feature>
<proteinExistence type="predicted"/>
<evidence type="ECO:0000313" key="4">
    <source>
        <dbReference type="Proteomes" id="UP000799441"/>
    </source>
</evidence>
<name>A0A9P4URJ7_9PEZI</name>
<keyword evidence="1" id="KW-0862">Zinc</keyword>
<dbReference type="SUPFAM" id="SSF101152">
    <property type="entry name" value="Mob1/phocein"/>
    <property type="match status" value="1"/>
</dbReference>
<organism evidence="3 4">
    <name type="scientific">Polychaeton citri CBS 116435</name>
    <dbReference type="NCBI Taxonomy" id="1314669"/>
    <lineage>
        <taxon>Eukaryota</taxon>
        <taxon>Fungi</taxon>
        <taxon>Dikarya</taxon>
        <taxon>Ascomycota</taxon>
        <taxon>Pezizomycotina</taxon>
        <taxon>Dothideomycetes</taxon>
        <taxon>Dothideomycetidae</taxon>
        <taxon>Capnodiales</taxon>
        <taxon>Capnodiaceae</taxon>
        <taxon>Polychaeton</taxon>
    </lineage>
</organism>
<sequence>MSSWMNNLRVFGRQAPRNSNHPNQPPSRGNTASPAAYSPSSLTPPSIPPAPASPSLTASLPPNDMPPEPKEKKNEPLFFREDYTALIVKGNFMTLAAKPQQVEEGEWISHQLVEQTRLLASMVKIVQEIDKVQGRPICNEAKCPTMSAGPTTYTWIDTNRNPINLPAVTYIRHIQTWLGGKITDPALFPTDTFTVAPRVLSPEEQLNDPDFWLGKYSGFPQRFEIEVKNMYKQMFRCYAHLYWAHWLDFWHLGCWRELNTCFTHFVNVGRIFGLLSEKDMEPMAPLLNIWVKNGVLPAIQKVEQPPPTSAA</sequence>
<dbReference type="OrthoDB" id="10261121at2759"/>